<evidence type="ECO:0000313" key="2">
    <source>
        <dbReference type="Proteomes" id="UP000282195"/>
    </source>
</evidence>
<sequence length="91" mass="10310">MTSFQNVGKRRTVSNRDRMECDICWHVHAPAQGDPLWRSGIRSFFAVPEERGESGARFLRGRRAHAAAPPAGFSCPDLLRKNFRGQRERAA</sequence>
<gene>
    <name evidence="1" type="ORF">CCGE525_34710</name>
</gene>
<proteinExistence type="predicted"/>
<dbReference type="AlphaFoldDB" id="A0A387G0C0"/>
<keyword evidence="1" id="KW-0614">Plasmid</keyword>
<name>A0A387G0C0_9HYPH</name>
<geneLocation type="plasmid" evidence="2">
    <name>prccge525b</name>
</geneLocation>
<dbReference type="Proteomes" id="UP000282195">
    <property type="component" value="Plasmid pRCCGE525b"/>
</dbReference>
<dbReference type="KEGG" id="rjg:CCGE525_34710"/>
<protein>
    <submittedName>
        <fullName evidence="1">Uncharacterized protein</fullName>
    </submittedName>
</protein>
<dbReference type="OrthoDB" id="9808980at2"/>
<accession>A0A387G0C0</accession>
<keyword evidence="2" id="KW-1185">Reference proteome</keyword>
<evidence type="ECO:0000313" key="1">
    <source>
        <dbReference type="EMBL" id="AYG63978.1"/>
    </source>
</evidence>
<dbReference type="EMBL" id="CP032696">
    <property type="protein sequence ID" value="AYG63978.1"/>
    <property type="molecule type" value="Genomic_DNA"/>
</dbReference>
<organism evidence="1 2">
    <name type="scientific">Rhizobium jaguaris</name>
    <dbReference type="NCBI Taxonomy" id="1312183"/>
    <lineage>
        <taxon>Bacteria</taxon>
        <taxon>Pseudomonadati</taxon>
        <taxon>Pseudomonadota</taxon>
        <taxon>Alphaproteobacteria</taxon>
        <taxon>Hyphomicrobiales</taxon>
        <taxon>Rhizobiaceae</taxon>
        <taxon>Rhizobium/Agrobacterium group</taxon>
        <taxon>Rhizobium</taxon>
    </lineage>
</organism>
<reference evidence="1 2" key="1">
    <citation type="submission" date="2018-10" db="EMBL/GenBank/DDBJ databases">
        <title>Rhizobium etli, R. leguminosarum and a new Rhizobium genospecies from Phaseolus dumosus.</title>
        <authorList>
            <person name="Ramirez-Puebla S.T."/>
            <person name="Rogel-Hernandez M.A."/>
            <person name="Guerrero G."/>
            <person name="Ormeno-Orrillo E."/>
            <person name="Martinez-Romero J.C."/>
            <person name="Negrete-Yankelevich S."/>
            <person name="Martinez-Romero E."/>
        </authorList>
    </citation>
    <scope>NUCLEOTIDE SEQUENCE [LARGE SCALE GENOMIC DNA]</scope>
    <source>
        <strain evidence="1 2">CCGE525</strain>
        <plasmid evidence="2">prccge525b</plasmid>
    </source>
</reference>